<evidence type="ECO:0000256" key="2">
    <source>
        <dbReference type="SAM" id="MobiDB-lite"/>
    </source>
</evidence>
<evidence type="ECO:0000313" key="6">
    <source>
        <dbReference type="Proteomes" id="UP001163046"/>
    </source>
</evidence>
<comment type="caution">
    <text evidence="5">The sequence shown here is derived from an EMBL/GenBank/DDBJ whole genome shotgun (WGS) entry which is preliminary data.</text>
</comment>
<feature type="domain" description="PH" evidence="3">
    <location>
        <begin position="441"/>
        <end position="551"/>
    </location>
</feature>
<evidence type="ECO:0000313" key="5">
    <source>
        <dbReference type="EMBL" id="KAJ7380362.1"/>
    </source>
</evidence>
<dbReference type="InterPro" id="IPR001849">
    <property type="entry name" value="PH_domain"/>
</dbReference>
<dbReference type="Gene3D" id="2.30.29.30">
    <property type="entry name" value="Pleckstrin-homology domain (PH domain)/Phosphotyrosine-binding domain (PTB)"/>
    <property type="match status" value="1"/>
</dbReference>
<accession>A0A9W9ZEY5</accession>
<organism evidence="5 6">
    <name type="scientific">Desmophyllum pertusum</name>
    <dbReference type="NCBI Taxonomy" id="174260"/>
    <lineage>
        <taxon>Eukaryota</taxon>
        <taxon>Metazoa</taxon>
        <taxon>Cnidaria</taxon>
        <taxon>Anthozoa</taxon>
        <taxon>Hexacorallia</taxon>
        <taxon>Scleractinia</taxon>
        <taxon>Caryophylliina</taxon>
        <taxon>Caryophylliidae</taxon>
        <taxon>Desmophyllum</taxon>
    </lineage>
</organism>
<dbReference type="InterPro" id="IPR001331">
    <property type="entry name" value="GDS_CDC24_CS"/>
</dbReference>
<feature type="region of interest" description="Disordered" evidence="2">
    <location>
        <begin position="61"/>
        <end position="94"/>
    </location>
</feature>
<dbReference type="PANTHER" id="PTHR22826:SF106">
    <property type="entry name" value="TRIO, ISOFORM A"/>
    <property type="match status" value="1"/>
</dbReference>
<dbReference type="EMBL" id="MU826353">
    <property type="protein sequence ID" value="KAJ7380362.1"/>
    <property type="molecule type" value="Genomic_DNA"/>
</dbReference>
<dbReference type="InterPro" id="IPR051336">
    <property type="entry name" value="RhoGEF_Guanine_NuclExch_SF"/>
</dbReference>
<dbReference type="InterPro" id="IPR011993">
    <property type="entry name" value="PH-like_dom_sf"/>
</dbReference>
<dbReference type="GO" id="GO:0005737">
    <property type="term" value="C:cytoplasm"/>
    <property type="evidence" value="ECO:0007669"/>
    <property type="project" value="TreeGrafter"/>
</dbReference>
<proteinExistence type="predicted"/>
<dbReference type="CDD" id="cd00160">
    <property type="entry name" value="RhoGEF"/>
    <property type="match status" value="1"/>
</dbReference>
<protein>
    <submittedName>
        <fullName evidence="5">Uncharacterized protein</fullName>
    </submittedName>
</protein>
<dbReference type="OrthoDB" id="10256089at2759"/>
<dbReference type="SUPFAM" id="SSF50729">
    <property type="entry name" value="PH domain-like"/>
    <property type="match status" value="1"/>
</dbReference>
<feature type="compositionally biased region" description="Basic and acidic residues" evidence="2">
    <location>
        <begin position="61"/>
        <end position="70"/>
    </location>
</feature>
<dbReference type="InterPro" id="IPR000219">
    <property type="entry name" value="DH_dom"/>
</dbReference>
<keyword evidence="1" id="KW-0344">Guanine-nucleotide releasing factor</keyword>
<dbReference type="PROSITE" id="PS50010">
    <property type="entry name" value="DH_2"/>
    <property type="match status" value="1"/>
</dbReference>
<feature type="domain" description="DH" evidence="4">
    <location>
        <begin position="252"/>
        <end position="429"/>
    </location>
</feature>
<dbReference type="Pfam" id="PF22697">
    <property type="entry name" value="SOS1_NGEF_PH"/>
    <property type="match status" value="1"/>
</dbReference>
<keyword evidence="6" id="KW-1185">Reference proteome</keyword>
<feature type="compositionally biased region" description="Basic and acidic residues" evidence="2">
    <location>
        <begin position="568"/>
        <end position="578"/>
    </location>
</feature>
<evidence type="ECO:0000259" key="4">
    <source>
        <dbReference type="PROSITE" id="PS50010"/>
    </source>
</evidence>
<gene>
    <name evidence="5" type="ORF">OS493_008814</name>
</gene>
<dbReference type="SMART" id="SM00233">
    <property type="entry name" value="PH"/>
    <property type="match status" value="1"/>
</dbReference>
<feature type="region of interest" description="Disordered" evidence="2">
    <location>
        <begin position="568"/>
        <end position="623"/>
    </location>
</feature>
<dbReference type="GO" id="GO:0035556">
    <property type="term" value="P:intracellular signal transduction"/>
    <property type="evidence" value="ECO:0007669"/>
    <property type="project" value="InterPro"/>
</dbReference>
<dbReference type="GO" id="GO:0005085">
    <property type="term" value="F:guanyl-nucleotide exchange factor activity"/>
    <property type="evidence" value="ECO:0007669"/>
    <property type="project" value="UniProtKB-KW"/>
</dbReference>
<dbReference type="GO" id="GO:0019898">
    <property type="term" value="C:extrinsic component of membrane"/>
    <property type="evidence" value="ECO:0007669"/>
    <property type="project" value="TreeGrafter"/>
</dbReference>
<dbReference type="Pfam" id="PF00621">
    <property type="entry name" value="RhoGEF"/>
    <property type="match status" value="1"/>
</dbReference>
<evidence type="ECO:0000256" key="1">
    <source>
        <dbReference type="ARBA" id="ARBA00022658"/>
    </source>
</evidence>
<dbReference type="PROSITE" id="PS50003">
    <property type="entry name" value="PH_DOMAIN"/>
    <property type="match status" value="1"/>
</dbReference>
<dbReference type="Proteomes" id="UP001163046">
    <property type="component" value="Unassembled WGS sequence"/>
</dbReference>
<name>A0A9W9ZEY5_9CNID</name>
<dbReference type="PROSITE" id="PS00741">
    <property type="entry name" value="DH_1"/>
    <property type="match status" value="1"/>
</dbReference>
<evidence type="ECO:0000259" key="3">
    <source>
        <dbReference type="PROSITE" id="PS50003"/>
    </source>
</evidence>
<dbReference type="Gene3D" id="1.20.900.10">
    <property type="entry name" value="Dbl homology (DH) domain"/>
    <property type="match status" value="1"/>
</dbReference>
<dbReference type="InterPro" id="IPR055251">
    <property type="entry name" value="SOS1_NGEF_PH"/>
</dbReference>
<dbReference type="PANTHER" id="PTHR22826">
    <property type="entry name" value="RHO GUANINE EXCHANGE FACTOR-RELATED"/>
    <property type="match status" value="1"/>
</dbReference>
<feature type="compositionally biased region" description="Basic residues" evidence="2">
    <location>
        <begin position="592"/>
        <end position="614"/>
    </location>
</feature>
<dbReference type="AlphaFoldDB" id="A0A9W9ZEY5"/>
<reference evidence="5" key="1">
    <citation type="submission" date="2023-01" db="EMBL/GenBank/DDBJ databases">
        <title>Genome assembly of the deep-sea coral Lophelia pertusa.</title>
        <authorList>
            <person name="Herrera S."/>
            <person name="Cordes E."/>
        </authorList>
    </citation>
    <scope>NUCLEOTIDE SEQUENCE</scope>
    <source>
        <strain evidence="5">USNM1676648</strain>
        <tissue evidence="5">Polyp</tissue>
    </source>
</reference>
<sequence>MSLFLKAGKGLVLAGDDEAALECFESLIHLAKEQLNHVFAEKSKLPPLTPDERTEVYRKSLRRQDSIREETEQEVQENQVQMISIDSDPLSSSNTSTVVQEQTTRVEEPVFEASEVVQVCDSSDMVVVQEESAAFYSVETVGSSESSMSDDAGVGLPVTYTEAAVQDCCEGSVSCAAELAHDDLQMCVVECMESAGEEFEVATCTSDCYDSMSVCSLGSTENIVQTHDIVMECGRQVVEEVLMSPVEKAIIRRGYVVNELIDTEQSYIQDLGYVVKGYIPEFSSSNLPIELKNKEREVFSNIQDIYEWHSRGLYNDLKYGEDEPDKIGEVFAQSEQQLEELYSEYCRNKPRSDDLVHKYADTFFQGCKEKLGHRLLLADYLIKPVQRITKYQLLLKDILKHTERAGEDCTQLERALEVALRILKRTNDMVNVGMLQGFEVKPEETGDLILQDEFIVVDGKAKTKGKERRVFLFEKTIIFSEPMTIEGGMPEFRYMHSMKTKGIGQTESVDSDPCKWAVWLRKLGGAEIYLLKASSPETKEMWIKAIKECHDKKRPGLLKAWYKYRGRSSESEKDHSDSPDGGLLRINTQRQGRSRRTTVKRKTSKGSKGSKTKTGKGERELSATERLRENIRKFRTEERLLAVDPSSIDDECEGLIHGASLDESGLSQSPSVEMNAELKVAELSSAERWLKWEVEENQLNKLLHLTRMIAARLFQMRDSDRALGLYSDVIATTLSLEELRKLEGLFATRDLLLSRSVEVYEGYRKEHINASLTWKILITLSQVCSMKQLDFPVSVKALHGPLSSTA</sequence>
<dbReference type="SUPFAM" id="SSF48065">
    <property type="entry name" value="DBL homology domain (DH-domain)"/>
    <property type="match status" value="1"/>
</dbReference>
<dbReference type="SMART" id="SM00325">
    <property type="entry name" value="RhoGEF"/>
    <property type="match status" value="1"/>
</dbReference>
<dbReference type="InterPro" id="IPR035899">
    <property type="entry name" value="DBL_dom_sf"/>
</dbReference>